<evidence type="ECO:0000259" key="2">
    <source>
        <dbReference type="Pfam" id="PF06468"/>
    </source>
</evidence>
<dbReference type="Pfam" id="PF06468">
    <property type="entry name" value="Spond_N"/>
    <property type="match status" value="1"/>
</dbReference>
<gene>
    <name evidence="3" type="ORF">J0A66_11960</name>
</gene>
<dbReference type="NCBIfam" id="NF038123">
    <property type="entry name" value="NF038123_dom"/>
    <property type="match status" value="1"/>
</dbReference>
<evidence type="ECO:0000313" key="3">
    <source>
        <dbReference type="EMBL" id="MBN7825942.1"/>
    </source>
</evidence>
<dbReference type="RefSeq" id="WP_206574057.1">
    <property type="nucleotide sequence ID" value="NZ_JAFKCV010000006.1"/>
</dbReference>
<feature type="signal peptide" evidence="1">
    <location>
        <begin position="1"/>
        <end position="21"/>
    </location>
</feature>
<sequence length="233" mass="23573">MKHLLHPALLLGLAVPGAAGGANLDIEVQNLTAGTYFAPLLISAHSPDLHLFQTGEAASAEIQAMAEGGDLAGLVTLTSGNGADNSENPAAGPLAPGMSVSTSLTTEEGNAVLSITGMMVPSNDGFVGLDGWMIPTAAGSYVVYLNGYDAGTEANDEVRGGGAPGTPGLPVLPFFQDEIGQNGTGVTDAESNSMIHVHPGHLGDALADGGGSDLDNRLHRWLNPVAKLTLTVN</sequence>
<dbReference type="AlphaFoldDB" id="A0A939DPE6"/>
<protein>
    <submittedName>
        <fullName evidence="3">Spondin domain-containing protein</fullName>
    </submittedName>
</protein>
<name>A0A939DPE6_9ALTE</name>
<evidence type="ECO:0000256" key="1">
    <source>
        <dbReference type="SAM" id="SignalP"/>
    </source>
</evidence>
<evidence type="ECO:0000313" key="4">
    <source>
        <dbReference type="Proteomes" id="UP000664654"/>
    </source>
</evidence>
<organism evidence="3 4">
    <name type="scientific">Bowmanella dokdonensis</name>
    <dbReference type="NCBI Taxonomy" id="751969"/>
    <lineage>
        <taxon>Bacteria</taxon>
        <taxon>Pseudomonadati</taxon>
        <taxon>Pseudomonadota</taxon>
        <taxon>Gammaproteobacteria</taxon>
        <taxon>Alteromonadales</taxon>
        <taxon>Alteromonadaceae</taxon>
        <taxon>Bowmanella</taxon>
    </lineage>
</organism>
<feature type="domain" description="Spondin" evidence="2">
    <location>
        <begin position="35"/>
        <end position="154"/>
    </location>
</feature>
<dbReference type="EMBL" id="JAFKCV010000006">
    <property type="protein sequence ID" value="MBN7825942.1"/>
    <property type="molecule type" value="Genomic_DNA"/>
</dbReference>
<dbReference type="InterPro" id="IPR038678">
    <property type="entry name" value="Spondin_N_sf"/>
</dbReference>
<accession>A0A939DPE6</accession>
<keyword evidence="4" id="KW-1185">Reference proteome</keyword>
<keyword evidence="1" id="KW-0732">Signal</keyword>
<proteinExistence type="predicted"/>
<dbReference type="Gene3D" id="2.60.40.2130">
    <property type="entry name" value="F-spondin domain"/>
    <property type="match status" value="1"/>
</dbReference>
<dbReference type="InterPro" id="IPR009465">
    <property type="entry name" value="Spondin_N"/>
</dbReference>
<comment type="caution">
    <text evidence="3">The sequence shown here is derived from an EMBL/GenBank/DDBJ whole genome shotgun (WGS) entry which is preliminary data.</text>
</comment>
<reference evidence="3" key="1">
    <citation type="submission" date="2021-03" db="EMBL/GenBank/DDBJ databases">
        <title>novel species isolated from a fishpond in China.</title>
        <authorList>
            <person name="Lu H."/>
            <person name="Cai Z."/>
        </authorList>
    </citation>
    <scope>NUCLEOTIDE SEQUENCE</scope>
    <source>
        <strain evidence="3">JCM 30855</strain>
    </source>
</reference>
<dbReference type="Proteomes" id="UP000664654">
    <property type="component" value="Unassembled WGS sequence"/>
</dbReference>
<feature type="chain" id="PRO_5036769258" evidence="1">
    <location>
        <begin position="22"/>
        <end position="233"/>
    </location>
</feature>